<comment type="caution">
    <text evidence="17">The sequence shown here is derived from an EMBL/GenBank/DDBJ whole genome shotgun (WGS) entry which is preliminary data.</text>
</comment>
<evidence type="ECO:0000256" key="1">
    <source>
        <dbReference type="ARBA" id="ARBA00004651"/>
    </source>
</evidence>
<comment type="similarity">
    <text evidence="2">Belongs to the glutamate-gated ion channel (TC 1.A.10.1) family.</text>
</comment>
<evidence type="ECO:0000259" key="16">
    <source>
        <dbReference type="SMART" id="SM00918"/>
    </source>
</evidence>
<evidence type="ECO:0000313" key="17">
    <source>
        <dbReference type="EMBL" id="KAK2714026.1"/>
    </source>
</evidence>
<comment type="subcellular location">
    <subcellularLocation>
        <location evidence="1">Cell membrane</location>
        <topology evidence="1">Multi-pass membrane protein</topology>
    </subcellularLocation>
</comment>
<evidence type="ECO:0000256" key="5">
    <source>
        <dbReference type="ARBA" id="ARBA00022692"/>
    </source>
</evidence>
<feature type="compositionally biased region" description="Polar residues" evidence="13">
    <location>
        <begin position="121"/>
        <end position="139"/>
    </location>
</feature>
<dbReference type="FunFam" id="1.10.287.70:FF:000143">
    <property type="entry name" value="Probable glutamate receptor"/>
    <property type="match status" value="1"/>
</dbReference>
<evidence type="ECO:0000313" key="18">
    <source>
        <dbReference type="Proteomes" id="UP001187531"/>
    </source>
</evidence>
<dbReference type="SMART" id="SM00918">
    <property type="entry name" value="Lig_chan-Glu_bd"/>
    <property type="match status" value="1"/>
</dbReference>
<feature type="transmembrane region" description="Helical" evidence="14">
    <location>
        <begin position="1032"/>
        <end position="1054"/>
    </location>
</feature>
<dbReference type="Gene3D" id="1.10.287.70">
    <property type="match status" value="1"/>
</dbReference>
<reference evidence="17" key="1">
    <citation type="submission" date="2023-07" db="EMBL/GenBank/DDBJ databases">
        <title>Chromosome-level genome assembly of Artemia franciscana.</title>
        <authorList>
            <person name="Jo E."/>
        </authorList>
    </citation>
    <scope>NUCLEOTIDE SEQUENCE</scope>
    <source>
        <tissue evidence="17">Whole body</tissue>
    </source>
</reference>
<evidence type="ECO:0000256" key="9">
    <source>
        <dbReference type="ARBA" id="ARBA00023170"/>
    </source>
</evidence>
<dbReference type="PANTHER" id="PTHR42643:SF24">
    <property type="entry name" value="IONOTROPIC RECEPTOR 60A"/>
    <property type="match status" value="1"/>
</dbReference>
<dbReference type="Pfam" id="PF00060">
    <property type="entry name" value="Lig_chan"/>
    <property type="match status" value="1"/>
</dbReference>
<dbReference type="PANTHER" id="PTHR42643">
    <property type="entry name" value="IONOTROPIC RECEPTOR 20A-RELATED"/>
    <property type="match status" value="1"/>
</dbReference>
<evidence type="ECO:0000256" key="8">
    <source>
        <dbReference type="ARBA" id="ARBA00023136"/>
    </source>
</evidence>
<gene>
    <name evidence="17" type="ORF">QYM36_008580</name>
</gene>
<organism evidence="17 18">
    <name type="scientific">Artemia franciscana</name>
    <name type="common">Brine shrimp</name>
    <name type="synonym">Artemia sanfranciscana</name>
    <dbReference type="NCBI Taxonomy" id="6661"/>
    <lineage>
        <taxon>Eukaryota</taxon>
        <taxon>Metazoa</taxon>
        <taxon>Ecdysozoa</taxon>
        <taxon>Arthropoda</taxon>
        <taxon>Crustacea</taxon>
        <taxon>Branchiopoda</taxon>
        <taxon>Anostraca</taxon>
        <taxon>Artemiidae</taxon>
        <taxon>Artemia</taxon>
    </lineage>
</organism>
<evidence type="ECO:0000259" key="15">
    <source>
        <dbReference type="SMART" id="SM00079"/>
    </source>
</evidence>
<evidence type="ECO:0000256" key="12">
    <source>
        <dbReference type="ARBA" id="ARBA00023303"/>
    </source>
</evidence>
<evidence type="ECO:0000256" key="11">
    <source>
        <dbReference type="ARBA" id="ARBA00023286"/>
    </source>
</evidence>
<dbReference type="Proteomes" id="UP001187531">
    <property type="component" value="Unassembled WGS sequence"/>
</dbReference>
<evidence type="ECO:0000256" key="7">
    <source>
        <dbReference type="ARBA" id="ARBA00023065"/>
    </source>
</evidence>
<dbReference type="GO" id="GO:0015276">
    <property type="term" value="F:ligand-gated monoatomic ion channel activity"/>
    <property type="evidence" value="ECO:0007669"/>
    <property type="project" value="InterPro"/>
</dbReference>
<feature type="transmembrane region" description="Helical" evidence="14">
    <location>
        <begin position="963"/>
        <end position="983"/>
    </location>
</feature>
<feature type="region of interest" description="Disordered" evidence="13">
    <location>
        <begin position="56"/>
        <end position="139"/>
    </location>
</feature>
<dbReference type="AlphaFoldDB" id="A0AA88L620"/>
<keyword evidence="3" id="KW-0813">Transport</keyword>
<evidence type="ECO:0000256" key="13">
    <source>
        <dbReference type="SAM" id="MobiDB-lite"/>
    </source>
</evidence>
<dbReference type="GO" id="GO:0050906">
    <property type="term" value="P:detection of stimulus involved in sensory perception"/>
    <property type="evidence" value="ECO:0007669"/>
    <property type="project" value="UniProtKB-ARBA"/>
</dbReference>
<keyword evidence="9" id="KW-0675">Receptor</keyword>
<dbReference type="InterPro" id="IPR001320">
    <property type="entry name" value="Iontro_rcpt_C"/>
</dbReference>
<dbReference type="Gene3D" id="3.40.190.10">
    <property type="entry name" value="Periplasmic binding protein-like II"/>
    <property type="match status" value="1"/>
</dbReference>
<dbReference type="SMART" id="SM00079">
    <property type="entry name" value="PBPe"/>
    <property type="match status" value="1"/>
</dbReference>
<keyword evidence="11" id="KW-1071">Ligand-gated ion channel</keyword>
<dbReference type="Pfam" id="PF10613">
    <property type="entry name" value="Lig_chan-Glu_bd"/>
    <property type="match status" value="1"/>
</dbReference>
<dbReference type="GO" id="GO:0005886">
    <property type="term" value="C:plasma membrane"/>
    <property type="evidence" value="ECO:0007669"/>
    <property type="project" value="UniProtKB-SubCell"/>
</dbReference>
<keyword evidence="4" id="KW-1003">Cell membrane</keyword>
<keyword evidence="8 14" id="KW-0472">Membrane</keyword>
<feature type="domain" description="Ionotropic glutamate receptor L-glutamate and glycine-binding" evidence="16">
    <location>
        <begin position="845"/>
        <end position="906"/>
    </location>
</feature>
<protein>
    <submittedName>
        <fullName evidence="17">Uncharacterized protein</fullName>
    </submittedName>
</protein>
<evidence type="ECO:0000256" key="4">
    <source>
        <dbReference type="ARBA" id="ARBA00022475"/>
    </source>
</evidence>
<keyword evidence="7" id="KW-0406">Ion transport</keyword>
<dbReference type="EMBL" id="JAVRJZ010000013">
    <property type="protein sequence ID" value="KAK2714026.1"/>
    <property type="molecule type" value="Genomic_DNA"/>
</dbReference>
<dbReference type="InterPro" id="IPR052192">
    <property type="entry name" value="Insect_Ionotropic_Sensory_Rcpt"/>
</dbReference>
<evidence type="ECO:0000256" key="10">
    <source>
        <dbReference type="ARBA" id="ARBA00023180"/>
    </source>
</evidence>
<evidence type="ECO:0000256" key="6">
    <source>
        <dbReference type="ARBA" id="ARBA00022989"/>
    </source>
</evidence>
<name>A0AA88L620_ARTSF</name>
<keyword evidence="12" id="KW-0407">Ion channel</keyword>
<evidence type="ECO:0000256" key="2">
    <source>
        <dbReference type="ARBA" id="ARBA00008685"/>
    </source>
</evidence>
<keyword evidence="10" id="KW-0325">Glycoprotein</keyword>
<feature type="domain" description="Ionotropic glutamate receptor C-terminal" evidence="15">
    <location>
        <begin position="835"/>
        <end position="1197"/>
    </location>
</feature>
<feature type="compositionally biased region" description="Basic residues" evidence="13">
    <location>
        <begin position="70"/>
        <end position="80"/>
    </location>
</feature>
<keyword evidence="18" id="KW-1185">Reference proteome</keyword>
<feature type="region of interest" description="Disordered" evidence="13">
    <location>
        <begin position="192"/>
        <end position="213"/>
    </location>
</feature>
<dbReference type="SUPFAM" id="SSF53850">
    <property type="entry name" value="Periplasmic binding protein-like II"/>
    <property type="match status" value="1"/>
</dbReference>
<sequence length="1260" mass="143470">MSLVGFLVMYSLVPLGFTVLITVIGASVTDKNGVSLYPSVAVNKDFRATRIHFKDSKATTKKEPTFQARTSRRARSRVEKRRNQQGPEYMPSESYGASGTGPTKWGRKASEEDLGLRGGRTTVSGSKQPGVTSPGHSETNLNFQAERSEDSVQQTIKVITKVQGETFLSEFTRKEIGDDLNPSLKSVNLNLEESATQSSSSSQYFERDLPSEESAEIYTEASHEALPLESDRTENNFNESLNFVLNDQVTIKPSNGNTLVFGDLLYSLNMSYSRLEIQDMSKIEAKQVSHTQLSDPKNVGFENKALTNYDHEFNIQISSSDNAERNENVANEDEDPLFMDYGLLDSSAVYRPYILSSFNTGLDNIPLSSPRLDRAMTHSNNVQFFQYGCDSFSSYCDSVHSKLSALTASSRSTDISLNSSSVSYTSKLEMAIENILDEGIGFFGSDVPEYIWRPFDGVSYNIGILYDPSFIRSWNISVLEKFTRDIRMKFPDYSFKSNFSVRLLVINEELPKDLHAIFSFGHCSSIRYLEQLYEDMDVLHVATTDSGCPRSTRTLLHATPMIRWGTHLRQIVSDMKEDKTLMWTDGFLIFTGDKLQSHALEIVESLRDHHFGNPISVSMENVRDPSKGIQEQNKFSETLKQIPFSIKGSNYIVVTDSEDAAVTIYQLAIEMKLLNPKNQWLFIFPSPMVNMESLTKTFLEMTLEGHNIAMIFDQSTNEKCKDLLRCFTERIFEPFLMAVNRTLSEELEFYNSVSDDEWPNLKYSIAEVNLKVKERIQVILNISCDCGLKYVVRSAEVKKRRQANTVEVGEWTPSFGLRHLDDLFPHVTGGLRGRELIITSLDYTPWQKFVRDENENITQYTGLIFDMINLMKMHLNFTYTVIEPMDGLWGSPVGRNRWNGMVEVVRTGEADVGAAAFTITEERQRAIDFSIPFDLQPHGFIASRPDEISRALLFIQPFQTSTWIVLFLMVLAIGPVLWLINLANPYYEVKKIRVNGNIFKLKNVVWYCSASMLNQGQSELPSAISGRVLVTFWWLFVIVVLASYSGELVAFLTFPTYEYPIKTIDDILEPSNVLTWGFLEGTALFRYLENSDVDRYRELYRGGIQHKKLSDEVLSMVRSEDHVFIDWKTSLLSLMKEEYLKSERCDFSLGKEEFLTERVALAFPKHSTIREQINKWIDKYFTAGLIEKFRVDNWPAPDECSTTAQGGSGTMRAINLRDTQGAFYVLLIGFMVAFAAFLGERIARYRRKKHEESVIRPFLN</sequence>
<proteinExistence type="inferred from homology"/>
<keyword evidence="5 14" id="KW-0812">Transmembrane</keyword>
<accession>A0AA88L620</accession>
<evidence type="ECO:0000256" key="14">
    <source>
        <dbReference type="SAM" id="Phobius"/>
    </source>
</evidence>
<dbReference type="InterPro" id="IPR019594">
    <property type="entry name" value="Glu/Gly-bd"/>
</dbReference>
<feature type="transmembrane region" description="Helical" evidence="14">
    <location>
        <begin position="1221"/>
        <end position="1239"/>
    </location>
</feature>
<keyword evidence="6 14" id="KW-1133">Transmembrane helix</keyword>
<evidence type="ECO:0000256" key="3">
    <source>
        <dbReference type="ARBA" id="ARBA00022448"/>
    </source>
</evidence>